<dbReference type="AlphaFoldDB" id="A0A1I4NMM1"/>
<dbReference type="STRING" id="334253.SAMN04487943_10933"/>
<sequence length="144" mass="16908">MQLKPTKELEKKEFEAFFDEQVPQFNEIEMKKYGYFIYKQGKPTAFFSLIPVDRHTYWLRSLIMKRNAPVLLPVTIIQTAEKLTQSYGATSLIVHSKTAVLEQLLTQLGYNLTEQVLEESFQASWWITKLENVDKTDSYTQKFT</sequence>
<organism evidence="1 2">
    <name type="scientific">Gracilibacillus orientalis</name>
    <dbReference type="NCBI Taxonomy" id="334253"/>
    <lineage>
        <taxon>Bacteria</taxon>
        <taxon>Bacillati</taxon>
        <taxon>Bacillota</taxon>
        <taxon>Bacilli</taxon>
        <taxon>Bacillales</taxon>
        <taxon>Bacillaceae</taxon>
        <taxon>Gracilibacillus</taxon>
    </lineage>
</organism>
<keyword evidence="2" id="KW-1185">Reference proteome</keyword>
<reference evidence="2" key="1">
    <citation type="submission" date="2016-10" db="EMBL/GenBank/DDBJ databases">
        <authorList>
            <person name="Varghese N."/>
            <person name="Submissions S."/>
        </authorList>
    </citation>
    <scope>NUCLEOTIDE SEQUENCE [LARGE SCALE GENOMIC DNA]</scope>
    <source>
        <strain evidence="2">CGMCC 1.4250</strain>
    </source>
</reference>
<proteinExistence type="predicted"/>
<name>A0A1I4NMM1_9BACI</name>
<protein>
    <recommendedName>
        <fullName evidence="3">N-acetyltransferase domain-containing protein</fullName>
    </recommendedName>
</protein>
<dbReference type="RefSeq" id="WP_091484570.1">
    <property type="nucleotide sequence ID" value="NZ_FOTR01000009.1"/>
</dbReference>
<evidence type="ECO:0000313" key="2">
    <source>
        <dbReference type="Proteomes" id="UP000198565"/>
    </source>
</evidence>
<gene>
    <name evidence="1" type="ORF">SAMN04487943_10933</name>
</gene>
<dbReference type="EMBL" id="FOTR01000009">
    <property type="protein sequence ID" value="SFM16711.1"/>
    <property type="molecule type" value="Genomic_DNA"/>
</dbReference>
<dbReference type="OrthoDB" id="2970403at2"/>
<evidence type="ECO:0008006" key="3">
    <source>
        <dbReference type="Google" id="ProtNLM"/>
    </source>
</evidence>
<dbReference type="Proteomes" id="UP000198565">
    <property type="component" value="Unassembled WGS sequence"/>
</dbReference>
<accession>A0A1I4NMM1</accession>
<evidence type="ECO:0000313" key="1">
    <source>
        <dbReference type="EMBL" id="SFM16711.1"/>
    </source>
</evidence>